<sequence length="223" mass="26304">MIPKDIEEKFNEFLKTNKSDKKFSKISSQIQNLKEKVPNNYFKVNLNNWLIEQADIFKIPFWKNLVINLFWKIVEPRVKAKEFSYHSDIFKITDKTSSVLTFLELANGIDIDNFLNNLKAQASKLNNHKKQEYIDNINYIFNTCPSKTLAYYAILLINLDMSEEIVVEVKKVIKYDFENSRFFKENPFFNSDYLKITVFDPKEIAIECLQVSLNKKLMISANN</sequence>
<dbReference type="KEGG" id="mcit:NCTC10181_00697"/>
<reference evidence="1 2" key="1">
    <citation type="submission" date="2019-01" db="EMBL/GenBank/DDBJ databases">
        <authorList>
            <consortium name="Pathogen Informatics"/>
        </authorList>
    </citation>
    <scope>NUCLEOTIDE SEQUENCE [LARGE SCALE GENOMIC DNA]</scope>
    <source>
        <strain evidence="1 2">NCTC10181</strain>
    </source>
</reference>
<dbReference type="AlphaFoldDB" id="A0A449B2M3"/>
<evidence type="ECO:0000313" key="2">
    <source>
        <dbReference type="Proteomes" id="UP000290985"/>
    </source>
</evidence>
<dbReference type="Proteomes" id="UP000290985">
    <property type="component" value="Chromosome"/>
</dbReference>
<dbReference type="EMBL" id="LR215036">
    <property type="protein sequence ID" value="VEU74833.1"/>
    <property type="molecule type" value="Genomic_DNA"/>
</dbReference>
<keyword evidence="2" id="KW-1185">Reference proteome</keyword>
<name>A0A449B2M3_9BACT</name>
<accession>A0A449B2M3</accession>
<gene>
    <name evidence="1" type="ORF">NCTC10181_00697</name>
</gene>
<organism evidence="1 2">
    <name type="scientific">Mycoplasmopsis citelli</name>
    <dbReference type="NCBI Taxonomy" id="171281"/>
    <lineage>
        <taxon>Bacteria</taxon>
        <taxon>Bacillati</taxon>
        <taxon>Mycoplasmatota</taxon>
        <taxon>Mycoplasmoidales</taxon>
        <taxon>Metamycoplasmataceae</taxon>
        <taxon>Mycoplasmopsis</taxon>
    </lineage>
</organism>
<dbReference type="RefSeq" id="WP_129725625.1">
    <property type="nucleotide sequence ID" value="NZ_LR215036.1"/>
</dbReference>
<proteinExistence type="predicted"/>
<evidence type="ECO:0000313" key="1">
    <source>
        <dbReference type="EMBL" id="VEU74833.1"/>
    </source>
</evidence>
<protein>
    <submittedName>
        <fullName evidence="1">Uncharacterized protein</fullName>
    </submittedName>
</protein>